<accession>A0ABR2ZYK7</accession>
<protein>
    <submittedName>
        <fullName evidence="2">Uncharacterized protein</fullName>
    </submittedName>
</protein>
<keyword evidence="1" id="KW-1133">Transmembrane helix</keyword>
<keyword evidence="1" id="KW-0472">Membrane</keyword>
<feature type="transmembrane region" description="Helical" evidence="1">
    <location>
        <begin position="34"/>
        <end position="51"/>
    </location>
</feature>
<feature type="transmembrane region" description="Helical" evidence="1">
    <location>
        <begin position="409"/>
        <end position="427"/>
    </location>
</feature>
<sequence>MSLLLAALSYRQLDPDSTAPTPLSSRETRTTVDIIWSCLSMIILCTWTSVRPNVPSVPRSGLWALVYWDKAAIFFVALLAPELIVLWSVRQWFAARRMAKAYKRYGWTMTHALFALMGGFALYDSEGRFLFHLWDNRYCEHHKDQEGWDGFSKQQRKLEELDPQGHDQYKSLLEYCVANKMITMTEEEIESLGHTDLLAKTIAIFQTLHFITNCVARGINGLAITELEFLTLGFAALNLVIYSFWWHKPSGVRYPVRVMDRPKPGSLERLPVAQNKDEDSAVLITGTPAMPSKARAPGILGAFSDRIRGDYIDDRWDTYPLGHKTLSILAVPLVVFVKTVAYALDADSMDDHSQPERGNIFSAGTTSVSQNSLSFALMSSTAVILGVFHSIPIMLNYHDFPGHTIDHHLWTGFALMITGLPLGLWIVHIYEYRWNEFGEAHVLSNVVRILTILVYPIARIALIILAVKQLADLPSSALQEVEWTSLIPHFGV</sequence>
<evidence type="ECO:0000313" key="2">
    <source>
        <dbReference type="EMBL" id="KAL0066142.1"/>
    </source>
</evidence>
<name>A0ABR2ZYK7_9AGAR</name>
<organism evidence="2 3">
    <name type="scientific">Marasmius tenuissimus</name>
    <dbReference type="NCBI Taxonomy" id="585030"/>
    <lineage>
        <taxon>Eukaryota</taxon>
        <taxon>Fungi</taxon>
        <taxon>Dikarya</taxon>
        <taxon>Basidiomycota</taxon>
        <taxon>Agaricomycotina</taxon>
        <taxon>Agaricomycetes</taxon>
        <taxon>Agaricomycetidae</taxon>
        <taxon>Agaricales</taxon>
        <taxon>Marasmiineae</taxon>
        <taxon>Marasmiaceae</taxon>
        <taxon>Marasmius</taxon>
    </lineage>
</organism>
<evidence type="ECO:0000256" key="1">
    <source>
        <dbReference type="SAM" id="Phobius"/>
    </source>
</evidence>
<reference evidence="2 3" key="1">
    <citation type="submission" date="2024-05" db="EMBL/GenBank/DDBJ databases">
        <title>A draft genome resource for the thread blight pathogen Marasmius tenuissimus strain MS-2.</title>
        <authorList>
            <person name="Yulfo-Soto G.E."/>
            <person name="Baruah I.K."/>
            <person name="Amoako-Attah I."/>
            <person name="Bukari Y."/>
            <person name="Meinhardt L.W."/>
            <person name="Bailey B.A."/>
            <person name="Cohen S.P."/>
        </authorList>
    </citation>
    <scope>NUCLEOTIDE SEQUENCE [LARGE SCALE GENOMIC DNA]</scope>
    <source>
        <strain evidence="2 3">MS-2</strain>
    </source>
</reference>
<dbReference type="PANTHER" id="PTHR35043">
    <property type="entry name" value="TRANSCRIPTION FACTOR DOMAIN-CONTAINING PROTEIN"/>
    <property type="match status" value="1"/>
</dbReference>
<feature type="transmembrane region" description="Helical" evidence="1">
    <location>
        <begin position="229"/>
        <end position="247"/>
    </location>
</feature>
<comment type="caution">
    <text evidence="2">The sequence shown here is derived from an EMBL/GenBank/DDBJ whole genome shotgun (WGS) entry which is preliminary data.</text>
</comment>
<dbReference type="PANTHER" id="PTHR35043:SF7">
    <property type="entry name" value="TRANSCRIPTION FACTOR DOMAIN-CONTAINING PROTEIN"/>
    <property type="match status" value="1"/>
</dbReference>
<evidence type="ECO:0000313" key="3">
    <source>
        <dbReference type="Proteomes" id="UP001437256"/>
    </source>
</evidence>
<keyword evidence="3" id="KW-1185">Reference proteome</keyword>
<feature type="transmembrane region" description="Helical" evidence="1">
    <location>
        <begin position="71"/>
        <end position="93"/>
    </location>
</feature>
<feature type="transmembrane region" description="Helical" evidence="1">
    <location>
        <begin position="375"/>
        <end position="397"/>
    </location>
</feature>
<dbReference type="EMBL" id="JBBXMP010000038">
    <property type="protein sequence ID" value="KAL0066142.1"/>
    <property type="molecule type" value="Genomic_DNA"/>
</dbReference>
<dbReference type="Proteomes" id="UP001437256">
    <property type="component" value="Unassembled WGS sequence"/>
</dbReference>
<keyword evidence="1" id="KW-0812">Transmembrane</keyword>
<feature type="transmembrane region" description="Helical" evidence="1">
    <location>
        <begin position="447"/>
        <end position="467"/>
    </location>
</feature>
<gene>
    <name evidence="2" type="ORF">AAF712_006766</name>
</gene>
<feature type="transmembrane region" description="Helical" evidence="1">
    <location>
        <begin position="105"/>
        <end position="123"/>
    </location>
</feature>
<proteinExistence type="predicted"/>